<dbReference type="SMART" id="SM00346">
    <property type="entry name" value="HTH_ICLR"/>
    <property type="match status" value="1"/>
</dbReference>
<dbReference type="GO" id="GO:0003677">
    <property type="term" value="F:DNA binding"/>
    <property type="evidence" value="ECO:0007669"/>
    <property type="project" value="UniProtKB-KW"/>
</dbReference>
<keyword evidence="3" id="KW-0804">Transcription</keyword>
<dbReference type="Pfam" id="PF01614">
    <property type="entry name" value="IclR_C"/>
    <property type="match status" value="1"/>
</dbReference>
<keyword evidence="1" id="KW-0805">Transcription regulation</keyword>
<evidence type="ECO:0000259" key="5">
    <source>
        <dbReference type="PROSITE" id="PS51078"/>
    </source>
</evidence>
<evidence type="ECO:0000256" key="3">
    <source>
        <dbReference type="ARBA" id="ARBA00023163"/>
    </source>
</evidence>
<dbReference type="RefSeq" id="WP_022997434.1">
    <property type="nucleotide sequence ID" value="NZ_CP012331.1"/>
</dbReference>
<dbReference type="InterPro" id="IPR014757">
    <property type="entry name" value="Tscrpt_reg_IclR_C"/>
</dbReference>
<dbReference type="EMBL" id="JAJVKT010000002">
    <property type="protein sequence ID" value="MCE7507375.1"/>
    <property type="molecule type" value="Genomic_DNA"/>
</dbReference>
<feature type="domain" description="HTH iclR-type" evidence="4">
    <location>
        <begin position="17"/>
        <end position="80"/>
    </location>
</feature>
<keyword evidence="2" id="KW-0238">DNA-binding</keyword>
<accession>A0A9Q3ZBM0</accession>
<evidence type="ECO:0000259" key="4">
    <source>
        <dbReference type="PROSITE" id="PS51077"/>
    </source>
</evidence>
<dbReference type="GO" id="GO:0045892">
    <property type="term" value="P:negative regulation of DNA-templated transcription"/>
    <property type="evidence" value="ECO:0007669"/>
    <property type="project" value="TreeGrafter"/>
</dbReference>
<sequence length="263" mass="29123">MSSVRTPTAKKARPVTSTTLAKASLLLRTVARTFPTGGTLSRIAREVGMNTATAHRLLTALAHEGLLTFDPYVKTYHVGFELLDIAESAQAVAPDLQLRQRLRPMLKNISRRTEESTYLSIRSNRDSVCIDLSEGTYPISANTLMVGARRPLGIGAGSCSLLASLPVEEGDRMLLLNQDRYERYSGITLSEVRQWLLEYRRDGFAFNNGRIIPEVAALGMAFRVPGSGQDVAVSVASVVSRMNEERRRMVIDVIRDEISRLQE</sequence>
<keyword evidence="7" id="KW-1185">Reference proteome</keyword>
<dbReference type="InterPro" id="IPR036390">
    <property type="entry name" value="WH_DNA-bd_sf"/>
</dbReference>
<dbReference type="InterPro" id="IPR050707">
    <property type="entry name" value="HTH_MetabolicPath_Reg"/>
</dbReference>
<dbReference type="Pfam" id="PF09339">
    <property type="entry name" value="HTH_IclR"/>
    <property type="match status" value="1"/>
</dbReference>
<dbReference type="KEGG" id="axe:P40_00210"/>
<dbReference type="SUPFAM" id="SSF55781">
    <property type="entry name" value="GAF domain-like"/>
    <property type="match status" value="1"/>
</dbReference>
<comment type="caution">
    <text evidence="6">The sequence shown here is derived from an EMBL/GenBank/DDBJ whole genome shotgun (WGS) entry which is preliminary data.</text>
</comment>
<dbReference type="PANTHER" id="PTHR30136">
    <property type="entry name" value="HELIX-TURN-HELIX TRANSCRIPTIONAL REGULATOR, ICLR FAMILY"/>
    <property type="match status" value="1"/>
</dbReference>
<name>A0A9Q3ZBM0_9GAMM</name>
<dbReference type="InterPro" id="IPR029016">
    <property type="entry name" value="GAF-like_dom_sf"/>
</dbReference>
<dbReference type="GO" id="GO:0003700">
    <property type="term" value="F:DNA-binding transcription factor activity"/>
    <property type="evidence" value="ECO:0007669"/>
    <property type="project" value="TreeGrafter"/>
</dbReference>
<dbReference type="PANTHER" id="PTHR30136:SF39">
    <property type="entry name" value="TRANSCRIPTIONAL REGULATORY PROTEIN"/>
    <property type="match status" value="1"/>
</dbReference>
<protein>
    <submittedName>
        <fullName evidence="6">IclR family transcriptional regulator</fullName>
    </submittedName>
</protein>
<dbReference type="AlphaFoldDB" id="A0A9Q3ZBM0"/>
<proteinExistence type="predicted"/>
<gene>
    <name evidence="6" type="ORF">LZG35_01910</name>
</gene>
<evidence type="ECO:0000256" key="2">
    <source>
        <dbReference type="ARBA" id="ARBA00023125"/>
    </source>
</evidence>
<organism evidence="6 7">
    <name type="scientific">Alloalcanivorax xenomutans</name>
    <dbReference type="NCBI Taxonomy" id="1094342"/>
    <lineage>
        <taxon>Bacteria</taxon>
        <taxon>Pseudomonadati</taxon>
        <taxon>Pseudomonadota</taxon>
        <taxon>Gammaproteobacteria</taxon>
        <taxon>Oceanospirillales</taxon>
        <taxon>Alcanivoracaceae</taxon>
        <taxon>Alloalcanivorax</taxon>
    </lineage>
</organism>
<reference evidence="6" key="1">
    <citation type="submission" date="2022-01" db="EMBL/GenBank/DDBJ databases">
        <authorList>
            <person name="Karlyshev A.V."/>
            <person name="Jaspars M."/>
        </authorList>
    </citation>
    <scope>NUCLEOTIDE SEQUENCE</scope>
    <source>
        <strain evidence="6">AGSA3-2</strain>
    </source>
</reference>
<dbReference type="PROSITE" id="PS51077">
    <property type="entry name" value="HTH_ICLR"/>
    <property type="match status" value="1"/>
</dbReference>
<dbReference type="SUPFAM" id="SSF46785">
    <property type="entry name" value="Winged helix' DNA-binding domain"/>
    <property type="match status" value="1"/>
</dbReference>
<evidence type="ECO:0000256" key="1">
    <source>
        <dbReference type="ARBA" id="ARBA00023015"/>
    </source>
</evidence>
<feature type="domain" description="IclR-ED" evidence="5">
    <location>
        <begin position="84"/>
        <end position="263"/>
    </location>
</feature>
<dbReference type="InterPro" id="IPR005471">
    <property type="entry name" value="Tscrpt_reg_IclR_N"/>
</dbReference>
<evidence type="ECO:0000313" key="7">
    <source>
        <dbReference type="Proteomes" id="UP001107961"/>
    </source>
</evidence>
<dbReference type="PROSITE" id="PS51078">
    <property type="entry name" value="ICLR_ED"/>
    <property type="match status" value="1"/>
</dbReference>
<dbReference type="Gene3D" id="3.30.450.40">
    <property type="match status" value="1"/>
</dbReference>
<dbReference type="Gene3D" id="1.10.10.10">
    <property type="entry name" value="Winged helix-like DNA-binding domain superfamily/Winged helix DNA-binding domain"/>
    <property type="match status" value="1"/>
</dbReference>
<evidence type="ECO:0000313" key="6">
    <source>
        <dbReference type="EMBL" id="MCE7507375.1"/>
    </source>
</evidence>
<dbReference type="Proteomes" id="UP001107961">
    <property type="component" value="Unassembled WGS sequence"/>
</dbReference>
<dbReference type="InterPro" id="IPR036388">
    <property type="entry name" value="WH-like_DNA-bd_sf"/>
</dbReference>